<reference evidence="2" key="1">
    <citation type="submission" date="2016-10" db="EMBL/GenBank/DDBJ databases">
        <authorList>
            <person name="Varghese N."/>
            <person name="Submissions S."/>
        </authorList>
    </citation>
    <scope>NUCLEOTIDE SEQUENCE [LARGE SCALE GENOMIC DNA]</scope>
    <source>
        <strain evidence="2">CGMCC 1.9230</strain>
    </source>
</reference>
<dbReference type="RefSeq" id="WP_104000209.1">
    <property type="nucleotide sequence ID" value="NZ_FNVP01000008.1"/>
</dbReference>
<accession>A0A1H5YR43</accession>
<dbReference type="OrthoDB" id="894042at2"/>
<dbReference type="EMBL" id="FNVP01000008">
    <property type="protein sequence ID" value="SEG26629.1"/>
    <property type="molecule type" value="Genomic_DNA"/>
</dbReference>
<gene>
    <name evidence="1" type="ORF">SAMN04488130_108133</name>
</gene>
<dbReference type="Proteomes" id="UP000236737">
    <property type="component" value="Unassembled WGS sequence"/>
</dbReference>
<name>A0A1H5YR43_9FLAO</name>
<evidence type="ECO:0000313" key="2">
    <source>
        <dbReference type="Proteomes" id="UP000236737"/>
    </source>
</evidence>
<sequence length="130" mass="15148">MKKTIAILFVFIFLCANTEIGQLLKLPNLVEHFTEHHDHDVDKQGISFLEFITIHYNNTQHHSNQQKDNHQSLPFKTINQSVDTVLAFENLNEFSFRKPNTISVNSTVPFPPEFYNSDVFSYIWLPPKLS</sequence>
<dbReference type="AlphaFoldDB" id="A0A1H5YR43"/>
<evidence type="ECO:0000313" key="1">
    <source>
        <dbReference type="EMBL" id="SEG26629.1"/>
    </source>
</evidence>
<protein>
    <submittedName>
        <fullName evidence="1">Uncharacterized protein</fullName>
    </submittedName>
</protein>
<keyword evidence="2" id="KW-1185">Reference proteome</keyword>
<proteinExistence type="predicted"/>
<organism evidence="1 2">
    <name type="scientific">Flavobacterium urumqiense</name>
    <dbReference type="NCBI Taxonomy" id="935224"/>
    <lineage>
        <taxon>Bacteria</taxon>
        <taxon>Pseudomonadati</taxon>
        <taxon>Bacteroidota</taxon>
        <taxon>Flavobacteriia</taxon>
        <taxon>Flavobacteriales</taxon>
        <taxon>Flavobacteriaceae</taxon>
        <taxon>Flavobacterium</taxon>
    </lineage>
</organism>